<keyword evidence="6" id="KW-0805">Transcription regulation</keyword>
<dbReference type="SMART" id="SM00342">
    <property type="entry name" value="HTH_ARAC"/>
    <property type="match status" value="1"/>
</dbReference>
<dbReference type="SUPFAM" id="SSF55874">
    <property type="entry name" value="ATPase domain of HSP90 chaperone/DNA topoisomerase II/histidine kinase"/>
    <property type="match status" value="1"/>
</dbReference>
<sequence>MKIRLILVIVYCFQSILVCAQPNPAKYLSLQEGLSSQQVIDVVHDQYGFIWIATEMGLNRFASNSFKQFYKTEKADGSSVNSNEINTLFCDDDKLYIGTRANGLNVYDMKTNRFSYYLHHDNDPKSIATNDITDIIKSGSGKFWLATYHQGVQRFDPVSKTFERFNKKTMAGLAENSIWSLVEDHSGMLYAGHVNKGISILDIRKRSTTVINTANSAGLLPDNEVKSLFCDQNNNIWIGTRKGLAVYNPYTKLLQKISLAKKSRNGLEPFIYTIKEINGSIWIGAESSQLFILKTSYAKSEKLLRVTEIGIQNLHRGNTSSVQSIDRDQFGNIWMGIYSGGIAFSTHQKPFFSILSTENLIQSEGRPATVTSILNDRDNSMWLGTVGDGVIQIAPNGKAIKSNMRNSGIADDFLLSGYLDKDGNRWFGLQDGGVSFFESKTRKWKKIDAGEKMTSVRAIVEDRHGNICFAAEEGVFIHHLKTNTFKKLVTNKPMMGDFAPRTLIEDNKGNMWIGTYGQGIYIFDSEGKLINKISKGEGIKSNTINHLFSDHDNNIWIATNDGLGFHPAGTPFKQIKSITPPGGGAWLTINAITEDRDQNIWCSTRLGLLRYLPKQKRFFSYDQSFGLPLGGFTINSVGKDQNGRIFFGMPTGVCYFDPKDIPLSLPKSPIRISRFIVFNTGETHAQSEKHLDPTEKINLKHNENSFRVELAVMDYALHDLVEFSYQLHGLDEKWVYIGAEKNLDFRNIPHGDYELRIRTRQKNEQWSEDYQKVRIQISPPLYLSNYALVLYAIVILAIIITLVTFHIRKVYAEAELRLKKLQIEHDGKLNLERMNFYTNITHELRTPLTLILGPLEDLLSEEKLSHKHKDWVLMVQKNANRLFSLVNQLLEFRKVESQHKPLVLGENFLGELVQQIVNKYTEANNNPDLRIICNIEQDDIKTNFDAEIVQLILDNLLSNACKYTVSGKIEVRLRYEQDRLSTTALICVADTGCGIEKEHLEKIFDRYYQIPKTVSQGTGVGLALVKELTAIHQGKISVKSEPGKGSEFCVRLLTNAVASNSPVTQPEATHQTIDETARPLVLLVEDERDVREYLAKILAVNYEVITAQNGREGFAEATKRIPDLILSDVMMPDMDGFEMLTRIKEQRETSHIPSIFLTAKDTDSDKAHGYRLGIDSYLTKPVSPKVLNLRIENLLMKRKAVYASIMEQLSSDRKTGKENEAPATNPDLWRENAFVSEFVNLVEACIQDEVLDAATLSEKMNMSQSTLYRKLKGLTGKNINQLVRKIRIQRAAHLLRSGEYNVTEVALMVGINSSIYFRQCFKEEFGLLPSEYQKKGTQKA</sequence>
<organism evidence="15 16">
    <name type="scientific">Pedobacter rhizosphaerae</name>
    <dbReference type="NCBI Taxonomy" id="390241"/>
    <lineage>
        <taxon>Bacteria</taxon>
        <taxon>Pseudomonadati</taxon>
        <taxon>Bacteroidota</taxon>
        <taxon>Sphingobacteriia</taxon>
        <taxon>Sphingobacteriales</taxon>
        <taxon>Sphingobacteriaceae</taxon>
        <taxon>Pedobacter</taxon>
    </lineage>
</organism>
<dbReference type="InterPro" id="IPR009057">
    <property type="entry name" value="Homeodomain-like_sf"/>
</dbReference>
<dbReference type="InterPro" id="IPR003594">
    <property type="entry name" value="HATPase_dom"/>
</dbReference>
<name>A0A1H9QNP3_9SPHI</name>
<dbReference type="SUPFAM" id="SSF46689">
    <property type="entry name" value="Homeodomain-like"/>
    <property type="match status" value="1"/>
</dbReference>
<dbReference type="Pfam" id="PF12833">
    <property type="entry name" value="HTH_18"/>
    <property type="match status" value="1"/>
</dbReference>
<dbReference type="Pfam" id="PF07494">
    <property type="entry name" value="Reg_prop"/>
    <property type="match status" value="3"/>
</dbReference>
<evidence type="ECO:0000256" key="11">
    <source>
        <dbReference type="SAM" id="SignalP"/>
    </source>
</evidence>
<evidence type="ECO:0000256" key="9">
    <source>
        <dbReference type="PROSITE-ProRule" id="PRU00169"/>
    </source>
</evidence>
<evidence type="ECO:0000256" key="10">
    <source>
        <dbReference type="SAM" id="Phobius"/>
    </source>
</evidence>
<dbReference type="GO" id="GO:0003700">
    <property type="term" value="F:DNA-binding transcription factor activity"/>
    <property type="evidence" value="ECO:0007669"/>
    <property type="project" value="InterPro"/>
</dbReference>
<dbReference type="PRINTS" id="PR00344">
    <property type="entry name" value="BCTRLSENSOR"/>
</dbReference>
<keyword evidence="5 15" id="KW-0418">Kinase</keyword>
<dbReference type="Pfam" id="PF00072">
    <property type="entry name" value="Response_reg"/>
    <property type="match status" value="1"/>
</dbReference>
<dbReference type="InterPro" id="IPR018062">
    <property type="entry name" value="HTH_AraC-typ_CS"/>
</dbReference>
<dbReference type="Pfam" id="PF00512">
    <property type="entry name" value="HisKA"/>
    <property type="match status" value="1"/>
</dbReference>
<proteinExistence type="predicted"/>
<evidence type="ECO:0000256" key="1">
    <source>
        <dbReference type="ARBA" id="ARBA00000085"/>
    </source>
</evidence>
<dbReference type="InterPro" id="IPR011110">
    <property type="entry name" value="Reg_prop"/>
</dbReference>
<dbReference type="CDD" id="cd17574">
    <property type="entry name" value="REC_OmpR"/>
    <property type="match status" value="1"/>
</dbReference>
<dbReference type="OrthoDB" id="717811at2"/>
<dbReference type="InterPro" id="IPR036097">
    <property type="entry name" value="HisK_dim/P_sf"/>
</dbReference>
<evidence type="ECO:0000256" key="2">
    <source>
        <dbReference type="ARBA" id="ARBA00012438"/>
    </source>
</evidence>
<dbReference type="Gene3D" id="2.60.40.10">
    <property type="entry name" value="Immunoglobulins"/>
    <property type="match status" value="1"/>
</dbReference>
<evidence type="ECO:0000256" key="7">
    <source>
        <dbReference type="ARBA" id="ARBA00023125"/>
    </source>
</evidence>
<dbReference type="InterPro" id="IPR013783">
    <property type="entry name" value="Ig-like_fold"/>
</dbReference>
<dbReference type="CDD" id="cd00082">
    <property type="entry name" value="HisKA"/>
    <property type="match status" value="1"/>
</dbReference>
<dbReference type="InterPro" id="IPR015943">
    <property type="entry name" value="WD40/YVTN_repeat-like_dom_sf"/>
</dbReference>
<dbReference type="EC" id="2.7.13.3" evidence="2"/>
<evidence type="ECO:0000256" key="5">
    <source>
        <dbReference type="ARBA" id="ARBA00022777"/>
    </source>
</evidence>
<dbReference type="PANTHER" id="PTHR43547:SF2">
    <property type="entry name" value="HYBRID SIGNAL TRANSDUCTION HISTIDINE KINASE C"/>
    <property type="match status" value="1"/>
</dbReference>
<dbReference type="PANTHER" id="PTHR43547">
    <property type="entry name" value="TWO-COMPONENT HISTIDINE KINASE"/>
    <property type="match status" value="1"/>
</dbReference>
<feature type="domain" description="Histidine kinase" evidence="13">
    <location>
        <begin position="839"/>
        <end position="1056"/>
    </location>
</feature>
<dbReference type="FunFam" id="3.30.565.10:FF:000006">
    <property type="entry name" value="Sensor histidine kinase WalK"/>
    <property type="match status" value="1"/>
</dbReference>
<evidence type="ECO:0000259" key="12">
    <source>
        <dbReference type="PROSITE" id="PS01124"/>
    </source>
</evidence>
<dbReference type="InterPro" id="IPR001789">
    <property type="entry name" value="Sig_transdc_resp-reg_receiver"/>
</dbReference>
<feature type="modified residue" description="4-aspartylphosphate" evidence="9">
    <location>
        <position position="1128"/>
    </location>
</feature>
<dbReference type="Gene3D" id="1.10.287.130">
    <property type="match status" value="1"/>
</dbReference>
<dbReference type="InterPro" id="IPR003661">
    <property type="entry name" value="HisK_dim/P_dom"/>
</dbReference>
<dbReference type="InterPro" id="IPR036890">
    <property type="entry name" value="HATPase_C_sf"/>
</dbReference>
<evidence type="ECO:0000259" key="14">
    <source>
        <dbReference type="PROSITE" id="PS50110"/>
    </source>
</evidence>
<keyword evidence="16" id="KW-1185">Reference proteome</keyword>
<evidence type="ECO:0000313" key="16">
    <source>
        <dbReference type="Proteomes" id="UP000199572"/>
    </source>
</evidence>
<keyword evidence="10" id="KW-0472">Membrane</keyword>
<dbReference type="PROSITE" id="PS01124">
    <property type="entry name" value="HTH_ARAC_FAMILY_2"/>
    <property type="match status" value="1"/>
</dbReference>
<dbReference type="InterPro" id="IPR005467">
    <property type="entry name" value="His_kinase_dom"/>
</dbReference>
<dbReference type="GO" id="GO:0043565">
    <property type="term" value="F:sequence-specific DNA binding"/>
    <property type="evidence" value="ECO:0007669"/>
    <property type="project" value="InterPro"/>
</dbReference>
<keyword evidence="4" id="KW-0808">Transferase</keyword>
<dbReference type="EMBL" id="FOGG01000012">
    <property type="protein sequence ID" value="SER62058.1"/>
    <property type="molecule type" value="Genomic_DNA"/>
</dbReference>
<dbReference type="SUPFAM" id="SSF63829">
    <property type="entry name" value="Calcium-dependent phosphotriesterase"/>
    <property type="match status" value="2"/>
</dbReference>
<evidence type="ECO:0000256" key="6">
    <source>
        <dbReference type="ARBA" id="ARBA00023015"/>
    </source>
</evidence>
<dbReference type="InterPro" id="IPR011123">
    <property type="entry name" value="Y_Y_Y"/>
</dbReference>
<keyword evidence="11" id="KW-0732">Signal</keyword>
<dbReference type="STRING" id="390241.SAMN04488023_11279"/>
<protein>
    <recommendedName>
        <fullName evidence="2">histidine kinase</fullName>
        <ecNumber evidence="2">2.7.13.3</ecNumber>
    </recommendedName>
</protein>
<keyword evidence="10" id="KW-0812">Transmembrane</keyword>
<dbReference type="SMART" id="SM00388">
    <property type="entry name" value="HisKA"/>
    <property type="match status" value="1"/>
</dbReference>
<keyword evidence="8" id="KW-0804">Transcription</keyword>
<dbReference type="SUPFAM" id="SSF47384">
    <property type="entry name" value="Homodimeric domain of signal transducing histidine kinase"/>
    <property type="match status" value="1"/>
</dbReference>
<dbReference type="Gene3D" id="3.30.565.10">
    <property type="entry name" value="Histidine kinase-like ATPase, C-terminal domain"/>
    <property type="match status" value="1"/>
</dbReference>
<feature type="domain" description="HTH araC/xylS-type" evidence="12">
    <location>
        <begin position="1236"/>
        <end position="1335"/>
    </location>
</feature>
<evidence type="ECO:0000313" key="15">
    <source>
        <dbReference type="EMBL" id="SER62058.1"/>
    </source>
</evidence>
<dbReference type="SUPFAM" id="SSF52172">
    <property type="entry name" value="CheY-like"/>
    <property type="match status" value="1"/>
</dbReference>
<keyword evidence="7" id="KW-0238">DNA-binding</keyword>
<evidence type="ECO:0000256" key="4">
    <source>
        <dbReference type="ARBA" id="ARBA00022679"/>
    </source>
</evidence>
<comment type="catalytic activity">
    <reaction evidence="1">
        <text>ATP + protein L-histidine = ADP + protein N-phospho-L-histidine.</text>
        <dbReference type="EC" id="2.7.13.3"/>
    </reaction>
</comment>
<accession>A0A1H9QNP3</accession>
<dbReference type="PROSITE" id="PS00041">
    <property type="entry name" value="HTH_ARAC_FAMILY_1"/>
    <property type="match status" value="1"/>
</dbReference>
<dbReference type="Pfam" id="PF02518">
    <property type="entry name" value="HATPase_c"/>
    <property type="match status" value="1"/>
</dbReference>
<dbReference type="FunFam" id="1.10.287.130:FF:000045">
    <property type="entry name" value="Two-component system sensor histidine kinase/response regulator"/>
    <property type="match status" value="1"/>
</dbReference>
<dbReference type="InterPro" id="IPR011006">
    <property type="entry name" value="CheY-like_superfamily"/>
</dbReference>
<evidence type="ECO:0000256" key="3">
    <source>
        <dbReference type="ARBA" id="ARBA00022553"/>
    </source>
</evidence>
<dbReference type="InterPro" id="IPR018060">
    <property type="entry name" value="HTH_AraC"/>
</dbReference>
<keyword evidence="3 9" id="KW-0597">Phosphoprotein</keyword>
<dbReference type="PROSITE" id="PS50110">
    <property type="entry name" value="RESPONSE_REGULATORY"/>
    <property type="match status" value="1"/>
</dbReference>
<reference evidence="15 16" key="1">
    <citation type="submission" date="2016-10" db="EMBL/GenBank/DDBJ databases">
        <authorList>
            <person name="de Groot N.N."/>
        </authorList>
    </citation>
    <scope>NUCLEOTIDE SEQUENCE [LARGE SCALE GENOMIC DNA]</scope>
    <source>
        <strain evidence="15 16">DSM 18610</strain>
    </source>
</reference>
<dbReference type="Gene3D" id="1.10.10.60">
    <property type="entry name" value="Homeodomain-like"/>
    <property type="match status" value="1"/>
</dbReference>
<feature type="transmembrane region" description="Helical" evidence="10">
    <location>
        <begin position="786"/>
        <end position="807"/>
    </location>
</feature>
<dbReference type="SMART" id="SM00448">
    <property type="entry name" value="REC"/>
    <property type="match status" value="1"/>
</dbReference>
<dbReference type="Gene3D" id="2.130.10.10">
    <property type="entry name" value="YVTN repeat-like/Quinoprotein amine dehydrogenase"/>
    <property type="match status" value="2"/>
</dbReference>
<dbReference type="Proteomes" id="UP000199572">
    <property type="component" value="Unassembled WGS sequence"/>
</dbReference>
<dbReference type="GO" id="GO:0000155">
    <property type="term" value="F:phosphorelay sensor kinase activity"/>
    <property type="evidence" value="ECO:0007669"/>
    <property type="project" value="InterPro"/>
</dbReference>
<dbReference type="PROSITE" id="PS50109">
    <property type="entry name" value="HIS_KIN"/>
    <property type="match status" value="1"/>
</dbReference>
<dbReference type="SMART" id="SM00387">
    <property type="entry name" value="HATPase_c"/>
    <property type="match status" value="1"/>
</dbReference>
<gene>
    <name evidence="15" type="ORF">SAMN04488023_11279</name>
</gene>
<dbReference type="RefSeq" id="WP_090884448.1">
    <property type="nucleotide sequence ID" value="NZ_FOGG01000012.1"/>
</dbReference>
<feature type="domain" description="Response regulatory" evidence="14">
    <location>
        <begin position="1080"/>
        <end position="1195"/>
    </location>
</feature>
<evidence type="ECO:0000259" key="13">
    <source>
        <dbReference type="PROSITE" id="PS50109"/>
    </source>
</evidence>
<dbReference type="Pfam" id="PF07495">
    <property type="entry name" value="Y_Y_Y"/>
    <property type="match status" value="1"/>
</dbReference>
<dbReference type="InterPro" id="IPR004358">
    <property type="entry name" value="Sig_transdc_His_kin-like_C"/>
</dbReference>
<feature type="chain" id="PRO_5011571461" description="histidine kinase" evidence="11">
    <location>
        <begin position="21"/>
        <end position="1340"/>
    </location>
</feature>
<feature type="signal peptide" evidence="11">
    <location>
        <begin position="1"/>
        <end position="20"/>
    </location>
</feature>
<evidence type="ECO:0000256" key="8">
    <source>
        <dbReference type="ARBA" id="ARBA00023163"/>
    </source>
</evidence>
<dbReference type="Gene3D" id="3.40.50.2300">
    <property type="match status" value="1"/>
</dbReference>
<keyword evidence="10" id="KW-1133">Transmembrane helix</keyword>